<dbReference type="AlphaFoldDB" id="G5H6N9"/>
<name>G5H6N9_9BACT</name>
<sequence>MTTAQQPAPVPPEPHDQTPQPKSPDQHTVRKQLTSGVFYIAIAKYAGIVISLAVSGVLARLLSPSDFGIVAVATVIITFFSIFSDLGIAPAIIQYKKLTGEELNGIFSFTIWSGLAVSLLFFGSSWLIASYYDSPQLVRICQFLSVNLLFAAMNIVPNALLYKQKRFRFIAMRNLCVQGSVGTIAVIAALSGAGIYALLINPIVSSIVLFIVNLREHPLRVRWTAGLQPLRTIFAFSAYQFSFNVINYFTRNLDKLLIGKYMGMSPLGFYEKSYRLMMLPLQNITNIISPVMHPIFSDFQHDLRKLSESYLKVVRVLAWIGFPLAAVLYFTAPELILLIFGSQWEASVPVFRILALSVGVQVVMSTSGSIFQAAGSTHILFLSGLLSALLNAGGICLGIFGFRSLDAVAWCICISFSVNFVQAYWLMYYRTFRLPWGPFWRKLASPLLLGVLLWSILWGFDRILPARELFFTLIAKGVLSLVIWGGYLQLTEEFNILGRLSALSGKFFKR</sequence>
<dbReference type="RefSeq" id="WP_009133405.1">
    <property type="nucleotide sequence ID" value="NZ_CP102250.1"/>
</dbReference>
<feature type="transmembrane region" description="Helical" evidence="8">
    <location>
        <begin position="353"/>
        <end position="373"/>
    </location>
</feature>
<comment type="similarity">
    <text evidence="2">Belongs to the polysaccharide synthase family.</text>
</comment>
<dbReference type="CDD" id="cd13127">
    <property type="entry name" value="MATE_tuaB_like"/>
    <property type="match status" value="1"/>
</dbReference>
<evidence type="ECO:0000256" key="1">
    <source>
        <dbReference type="ARBA" id="ARBA00004651"/>
    </source>
</evidence>
<feature type="transmembrane region" description="Helical" evidence="8">
    <location>
        <begin position="37"/>
        <end position="61"/>
    </location>
</feature>
<organism evidence="9 10">
    <name type="scientific">Alistipes indistinctus YIT 12060</name>
    <dbReference type="NCBI Taxonomy" id="742725"/>
    <lineage>
        <taxon>Bacteria</taxon>
        <taxon>Pseudomonadati</taxon>
        <taxon>Bacteroidota</taxon>
        <taxon>Bacteroidia</taxon>
        <taxon>Bacteroidales</taxon>
        <taxon>Rikenellaceae</taxon>
        <taxon>Alistipes</taxon>
    </lineage>
</organism>
<dbReference type="HOGENOM" id="CLU_026911_2_1_10"/>
<reference evidence="9 10" key="1">
    <citation type="submission" date="2011-08" db="EMBL/GenBank/DDBJ databases">
        <title>The Genome Sequence of Alistipes indistinctus YIT 12060.</title>
        <authorList>
            <consortium name="The Broad Institute Genome Sequencing Platform"/>
            <person name="Earl A."/>
            <person name="Ward D."/>
            <person name="Feldgarden M."/>
            <person name="Gevers D."/>
            <person name="Morotomi M."/>
            <person name="Young S.K."/>
            <person name="Zeng Q."/>
            <person name="Gargeya S."/>
            <person name="Fitzgerald M."/>
            <person name="Haas B."/>
            <person name="Abouelleil A."/>
            <person name="Alvarado L."/>
            <person name="Arachchi H.M."/>
            <person name="Berlin A."/>
            <person name="Brown A."/>
            <person name="Chapman S.B."/>
            <person name="Chen Z."/>
            <person name="Dunbar C."/>
            <person name="Freedman E."/>
            <person name="Gearin G."/>
            <person name="Gellesch M."/>
            <person name="Goldberg J."/>
            <person name="Griggs A."/>
            <person name="Gujja S."/>
            <person name="Heiman D."/>
            <person name="Howarth C."/>
            <person name="Larson L."/>
            <person name="Lui A."/>
            <person name="MacDonald P.J.P."/>
            <person name="Montmayeur A."/>
            <person name="Murphy C."/>
            <person name="Neiman D."/>
            <person name="Pearson M."/>
            <person name="Priest M."/>
            <person name="Roberts A."/>
            <person name="Saif S."/>
            <person name="Shea T."/>
            <person name="Shenoy N."/>
            <person name="Sisk P."/>
            <person name="Stolte C."/>
            <person name="Sykes S."/>
            <person name="Wortman J."/>
            <person name="Nusbaum C."/>
            <person name="Birren B."/>
        </authorList>
    </citation>
    <scope>NUCLEOTIDE SEQUENCE [LARGE SCALE GENOMIC DNA]</scope>
    <source>
        <strain evidence="9 10">YIT 12060</strain>
    </source>
</reference>
<dbReference type="STRING" id="742725.HMPREF9450_00599"/>
<dbReference type="GeneID" id="92816388"/>
<dbReference type="Pfam" id="PF13440">
    <property type="entry name" value="Polysacc_synt_3"/>
    <property type="match status" value="1"/>
</dbReference>
<feature type="transmembrane region" description="Helical" evidence="8">
    <location>
        <begin position="183"/>
        <end position="212"/>
    </location>
</feature>
<feature type="transmembrane region" description="Helical" evidence="8">
    <location>
        <begin position="316"/>
        <end position="341"/>
    </location>
</feature>
<feature type="transmembrane region" description="Helical" evidence="8">
    <location>
        <begin position="67"/>
        <end position="93"/>
    </location>
</feature>
<evidence type="ECO:0000256" key="8">
    <source>
        <dbReference type="SAM" id="Phobius"/>
    </source>
</evidence>
<accession>G5H6N9</accession>
<dbReference type="OrthoDB" id="9770347at2"/>
<keyword evidence="4 8" id="KW-0812">Transmembrane</keyword>
<gene>
    <name evidence="9" type="ORF">HMPREF9450_00599</name>
</gene>
<comment type="subcellular location">
    <subcellularLocation>
        <location evidence="1">Cell membrane</location>
        <topology evidence="1">Multi-pass membrane protein</topology>
    </subcellularLocation>
</comment>
<evidence type="ECO:0000256" key="5">
    <source>
        <dbReference type="ARBA" id="ARBA00022989"/>
    </source>
</evidence>
<feature type="transmembrane region" description="Helical" evidence="8">
    <location>
        <begin position="232"/>
        <end position="253"/>
    </location>
</feature>
<evidence type="ECO:0000256" key="7">
    <source>
        <dbReference type="SAM" id="MobiDB-lite"/>
    </source>
</evidence>
<evidence type="ECO:0000256" key="6">
    <source>
        <dbReference type="ARBA" id="ARBA00023136"/>
    </source>
</evidence>
<proteinExistence type="inferred from homology"/>
<feature type="transmembrane region" description="Helical" evidence="8">
    <location>
        <begin position="140"/>
        <end position="162"/>
    </location>
</feature>
<feature type="transmembrane region" description="Helical" evidence="8">
    <location>
        <begin position="379"/>
        <end position="400"/>
    </location>
</feature>
<feature type="transmembrane region" description="Helical" evidence="8">
    <location>
        <begin position="469"/>
        <end position="490"/>
    </location>
</feature>
<comment type="caution">
    <text evidence="9">The sequence shown here is derived from an EMBL/GenBank/DDBJ whole genome shotgun (WGS) entry which is preliminary data.</text>
</comment>
<evidence type="ECO:0000313" key="9">
    <source>
        <dbReference type="EMBL" id="EHB92886.1"/>
    </source>
</evidence>
<dbReference type="Proteomes" id="UP000006008">
    <property type="component" value="Unassembled WGS sequence"/>
</dbReference>
<dbReference type="PANTHER" id="PTHR30250">
    <property type="entry name" value="PST FAMILY PREDICTED COLANIC ACID TRANSPORTER"/>
    <property type="match status" value="1"/>
</dbReference>
<evidence type="ECO:0000256" key="3">
    <source>
        <dbReference type="ARBA" id="ARBA00022475"/>
    </source>
</evidence>
<keyword evidence="5 8" id="KW-1133">Transmembrane helix</keyword>
<feature type="transmembrane region" description="Helical" evidence="8">
    <location>
        <begin position="439"/>
        <end position="457"/>
    </location>
</feature>
<dbReference type="EMBL" id="ADLD01000008">
    <property type="protein sequence ID" value="EHB92886.1"/>
    <property type="molecule type" value="Genomic_DNA"/>
</dbReference>
<feature type="transmembrane region" description="Helical" evidence="8">
    <location>
        <begin position="407"/>
        <end position="427"/>
    </location>
</feature>
<evidence type="ECO:0000256" key="4">
    <source>
        <dbReference type="ARBA" id="ARBA00022692"/>
    </source>
</evidence>
<keyword evidence="3" id="KW-1003">Cell membrane</keyword>
<feature type="region of interest" description="Disordered" evidence="7">
    <location>
        <begin position="1"/>
        <end position="27"/>
    </location>
</feature>
<dbReference type="PATRIC" id="fig|742725.3.peg.650"/>
<protein>
    <submittedName>
        <fullName evidence="9">Uncharacterized protein</fullName>
    </submittedName>
</protein>
<feature type="transmembrane region" description="Helical" evidence="8">
    <location>
        <begin position="105"/>
        <end position="128"/>
    </location>
</feature>
<dbReference type="PANTHER" id="PTHR30250:SF10">
    <property type="entry name" value="LIPOPOLYSACCHARIDE BIOSYNTHESIS PROTEIN WZXC"/>
    <property type="match status" value="1"/>
</dbReference>
<keyword evidence="10" id="KW-1185">Reference proteome</keyword>
<evidence type="ECO:0000313" key="10">
    <source>
        <dbReference type="Proteomes" id="UP000006008"/>
    </source>
</evidence>
<keyword evidence="6 8" id="KW-0472">Membrane</keyword>
<dbReference type="eggNOG" id="COG2244">
    <property type="taxonomic scope" value="Bacteria"/>
</dbReference>
<dbReference type="InterPro" id="IPR050833">
    <property type="entry name" value="Poly_Biosynth_Transport"/>
</dbReference>
<dbReference type="GO" id="GO:0005886">
    <property type="term" value="C:plasma membrane"/>
    <property type="evidence" value="ECO:0007669"/>
    <property type="project" value="UniProtKB-SubCell"/>
</dbReference>
<evidence type="ECO:0000256" key="2">
    <source>
        <dbReference type="ARBA" id="ARBA00007430"/>
    </source>
</evidence>